<sequence length="52" mass="6137">MIAKKKLLFSYPPLNTVLTSTVTQNINKNYFYFFFKLMGYLLIFPVLISKIN</sequence>
<reference evidence="3" key="1">
    <citation type="submission" date="2016-11" db="EMBL/GenBank/DDBJ databases">
        <authorList>
            <person name="Varghese N."/>
            <person name="Submissions S."/>
        </authorList>
    </citation>
    <scope>NUCLEOTIDE SEQUENCE [LARGE SCALE GENOMIC DNA]</scope>
    <source>
        <strain evidence="3">DSM 16990</strain>
    </source>
</reference>
<dbReference type="STRING" id="288992.SAMN04488522_1021340"/>
<keyword evidence="1" id="KW-0472">Membrane</keyword>
<name>A0A1M5BSX1_9SPHI</name>
<evidence type="ECO:0000313" key="3">
    <source>
        <dbReference type="Proteomes" id="UP000184287"/>
    </source>
</evidence>
<organism evidence="2 3">
    <name type="scientific">Pedobacter caeni</name>
    <dbReference type="NCBI Taxonomy" id="288992"/>
    <lineage>
        <taxon>Bacteria</taxon>
        <taxon>Pseudomonadati</taxon>
        <taxon>Bacteroidota</taxon>
        <taxon>Sphingobacteriia</taxon>
        <taxon>Sphingobacteriales</taxon>
        <taxon>Sphingobacteriaceae</taxon>
        <taxon>Pedobacter</taxon>
    </lineage>
</organism>
<proteinExistence type="predicted"/>
<evidence type="ECO:0000313" key="2">
    <source>
        <dbReference type="EMBL" id="SHF45535.1"/>
    </source>
</evidence>
<keyword evidence="1" id="KW-1133">Transmembrane helix</keyword>
<feature type="transmembrane region" description="Helical" evidence="1">
    <location>
        <begin position="29"/>
        <end position="48"/>
    </location>
</feature>
<accession>A0A1M5BSX1</accession>
<evidence type="ECO:0000256" key="1">
    <source>
        <dbReference type="SAM" id="Phobius"/>
    </source>
</evidence>
<keyword evidence="1" id="KW-0812">Transmembrane</keyword>
<dbReference type="EMBL" id="FQUQ01000002">
    <property type="protein sequence ID" value="SHF45535.1"/>
    <property type="molecule type" value="Genomic_DNA"/>
</dbReference>
<gene>
    <name evidence="2" type="ORF">SAMN04488522_1021340</name>
</gene>
<dbReference type="Proteomes" id="UP000184287">
    <property type="component" value="Unassembled WGS sequence"/>
</dbReference>
<protein>
    <submittedName>
        <fullName evidence="2">Uncharacterized protein</fullName>
    </submittedName>
</protein>
<dbReference type="AlphaFoldDB" id="A0A1M5BSX1"/>
<keyword evidence="3" id="KW-1185">Reference proteome</keyword>